<protein>
    <submittedName>
        <fullName evidence="3">DUF349 domain-containing protein</fullName>
    </submittedName>
</protein>
<proteinExistence type="predicted"/>
<dbReference type="Proteomes" id="UP000516320">
    <property type="component" value="Chromosome"/>
</dbReference>
<feature type="region of interest" description="Disordered" evidence="2">
    <location>
        <begin position="1"/>
        <end position="68"/>
    </location>
</feature>
<evidence type="ECO:0000256" key="2">
    <source>
        <dbReference type="SAM" id="MobiDB-lite"/>
    </source>
</evidence>
<keyword evidence="4" id="KW-1185">Reference proteome</keyword>
<name>A0A7H0SPC5_9CORY</name>
<sequence>MTENPTPTPGSPAGDSSLSTPTPKPGPRPGAPKPGSRPSAPAAMRTPAPLPHQPQNDPRKWGRIDEDGTVYLKTAQGERVIGSWQAGTPEEGIAHYGKRFDDLATEVELLESRLHAHPEEALSIQHTAAELQETLDDQAVLGDVEGLRQRLSDIKDHSDQANEQVQKNREERRLNAIARKEKLAAEAEQLAADSTDWKAAGDRIRAILEEWRSIRGIDRKTDDALWKRYSKARDSFNRRRGSHFAELDRNRAQARRTKEELVERARALQDSQDWNATAKAYRDLMDEWKAAGRAPREIDDKLWAEFRAAQDHFFGARNAVNQQRDREFAHNAELKEALLAEYEPQIQPDHDLEGARAKLRELQEKWEEIGYVPRHRIREFENRIRDIEHRVSDAAAAQWRRTDPEAQARAAQFSARVTELQHQAEAAEAKGDVRKAAQLREQAEQWAQWAKTAEQAVEDR</sequence>
<dbReference type="KEGG" id="cpoy:GP475_06955"/>
<dbReference type="AlphaFoldDB" id="A0A7H0SPC5"/>
<feature type="coiled-coil region" evidence="1">
    <location>
        <begin position="244"/>
        <end position="271"/>
    </location>
</feature>
<feature type="coiled-coil region" evidence="1">
    <location>
        <begin position="377"/>
        <end position="430"/>
    </location>
</feature>
<feature type="coiled-coil region" evidence="1">
    <location>
        <begin position="144"/>
        <end position="193"/>
    </location>
</feature>
<reference evidence="3 4" key="1">
    <citation type="submission" date="2019-12" db="EMBL/GenBank/DDBJ databases">
        <title>Corynebacterium sp. nov., isolated from feces of the Anser Albifrons in China.</title>
        <authorList>
            <person name="Liu Q."/>
        </authorList>
    </citation>
    <scope>NUCLEOTIDE SEQUENCE [LARGE SCALE GENOMIC DNA]</scope>
    <source>
        <strain evidence="3 4">4H37-19</strain>
    </source>
</reference>
<feature type="compositionally biased region" description="Basic and acidic residues" evidence="2">
    <location>
        <begin position="57"/>
        <end position="66"/>
    </location>
</feature>
<feature type="compositionally biased region" description="Pro residues" evidence="2">
    <location>
        <begin position="1"/>
        <end position="10"/>
    </location>
</feature>
<gene>
    <name evidence="3" type="ORF">GP475_06955</name>
</gene>
<feature type="compositionally biased region" description="Low complexity" evidence="2">
    <location>
        <begin position="33"/>
        <end position="43"/>
    </location>
</feature>
<evidence type="ECO:0000313" key="4">
    <source>
        <dbReference type="Proteomes" id="UP000516320"/>
    </source>
</evidence>
<evidence type="ECO:0000256" key="1">
    <source>
        <dbReference type="SAM" id="Coils"/>
    </source>
</evidence>
<feature type="compositionally biased region" description="Pro residues" evidence="2">
    <location>
        <begin position="22"/>
        <end position="32"/>
    </location>
</feature>
<dbReference type="InterPro" id="IPR007139">
    <property type="entry name" value="DUF349"/>
</dbReference>
<dbReference type="RefSeq" id="WP_187973716.1">
    <property type="nucleotide sequence ID" value="NZ_CP046884.1"/>
</dbReference>
<evidence type="ECO:0000313" key="3">
    <source>
        <dbReference type="EMBL" id="QNQ90400.1"/>
    </source>
</evidence>
<dbReference type="EMBL" id="CP046884">
    <property type="protein sequence ID" value="QNQ90400.1"/>
    <property type="molecule type" value="Genomic_DNA"/>
</dbReference>
<accession>A0A7H0SPC5</accession>
<organism evidence="3 4">
    <name type="scientific">Corynebacterium poyangense</name>
    <dbReference type="NCBI Taxonomy" id="2684405"/>
    <lineage>
        <taxon>Bacteria</taxon>
        <taxon>Bacillati</taxon>
        <taxon>Actinomycetota</taxon>
        <taxon>Actinomycetes</taxon>
        <taxon>Mycobacteriales</taxon>
        <taxon>Corynebacteriaceae</taxon>
        <taxon>Corynebacterium</taxon>
    </lineage>
</organism>
<dbReference type="Pfam" id="PF03993">
    <property type="entry name" value="DUF349"/>
    <property type="match status" value="3"/>
</dbReference>
<keyword evidence="1" id="KW-0175">Coiled coil</keyword>